<protein>
    <submittedName>
        <fullName evidence="5">S-adenosylmethionine tRNA ribosyltransferase</fullName>
    </submittedName>
</protein>
<dbReference type="Pfam" id="PF02547">
    <property type="entry name" value="Queuosine_synth"/>
    <property type="match status" value="1"/>
</dbReference>
<keyword evidence="4" id="KW-0671">Queuosine biosynthesis</keyword>
<dbReference type="PANTHER" id="PTHR30307:SF0">
    <property type="entry name" value="S-ADENOSYLMETHIONINE:TRNA RIBOSYLTRANSFERASE-ISOMERASE"/>
    <property type="match status" value="1"/>
</dbReference>
<dbReference type="GO" id="GO:0008616">
    <property type="term" value="P:tRNA queuosine(34) biosynthetic process"/>
    <property type="evidence" value="ECO:0007669"/>
    <property type="project" value="UniProtKB-KW"/>
</dbReference>
<organism evidence="5 6">
    <name type="scientific">Spirosoma pollinicola</name>
    <dbReference type="NCBI Taxonomy" id="2057025"/>
    <lineage>
        <taxon>Bacteria</taxon>
        <taxon>Pseudomonadati</taxon>
        <taxon>Bacteroidota</taxon>
        <taxon>Cytophagia</taxon>
        <taxon>Cytophagales</taxon>
        <taxon>Cytophagaceae</taxon>
        <taxon>Spirosoma</taxon>
    </lineage>
</organism>
<dbReference type="GO" id="GO:0051075">
    <property type="term" value="F:S-adenosylmethionine:tRNA ribosyltransferase-isomerase activity"/>
    <property type="evidence" value="ECO:0007669"/>
    <property type="project" value="TreeGrafter"/>
</dbReference>
<evidence type="ECO:0000256" key="2">
    <source>
        <dbReference type="ARBA" id="ARBA00022679"/>
    </source>
</evidence>
<keyword evidence="3" id="KW-0949">S-adenosyl-L-methionine</keyword>
<dbReference type="AlphaFoldDB" id="A0A2K8Z719"/>
<dbReference type="KEGG" id="spir:CWM47_29820"/>
<dbReference type="InterPro" id="IPR036100">
    <property type="entry name" value="QueA_sf"/>
</dbReference>
<evidence type="ECO:0000256" key="3">
    <source>
        <dbReference type="ARBA" id="ARBA00022691"/>
    </source>
</evidence>
<dbReference type="PANTHER" id="PTHR30307">
    <property type="entry name" value="S-ADENOSYLMETHIONINE:TRNA RIBOSYLTRANSFERASE-ISOMERASE"/>
    <property type="match status" value="1"/>
</dbReference>
<proteinExistence type="predicted"/>
<accession>A0A2K8Z719</accession>
<dbReference type="InterPro" id="IPR042118">
    <property type="entry name" value="QueA_dom1"/>
</dbReference>
<dbReference type="InterPro" id="IPR003699">
    <property type="entry name" value="QueA"/>
</dbReference>
<evidence type="ECO:0000313" key="6">
    <source>
        <dbReference type="Proteomes" id="UP000232883"/>
    </source>
</evidence>
<keyword evidence="6" id="KW-1185">Reference proteome</keyword>
<dbReference type="OrthoDB" id="9805933at2"/>
<evidence type="ECO:0000313" key="5">
    <source>
        <dbReference type="EMBL" id="AUD05672.1"/>
    </source>
</evidence>
<dbReference type="SUPFAM" id="SSF111337">
    <property type="entry name" value="QueA-like"/>
    <property type="match status" value="1"/>
</dbReference>
<dbReference type="Proteomes" id="UP000232883">
    <property type="component" value="Chromosome"/>
</dbReference>
<reference evidence="5 6" key="1">
    <citation type="submission" date="2017-11" db="EMBL/GenBank/DDBJ databases">
        <title>Taxonomic description and genome sequences of Spirosoma HA7 sp. nov., isolated from pollen microhabitat of Corylus avellana.</title>
        <authorList>
            <person name="Ambika Manirajan B."/>
            <person name="Suarez C."/>
            <person name="Ratering S."/>
            <person name="Geissler-Plaum R."/>
            <person name="Cardinale M."/>
            <person name="Sylvia S."/>
        </authorList>
    </citation>
    <scope>NUCLEOTIDE SEQUENCE [LARGE SCALE GENOMIC DNA]</scope>
    <source>
        <strain evidence="5 6">HA7</strain>
    </source>
</reference>
<dbReference type="Gene3D" id="3.40.1780.10">
    <property type="entry name" value="QueA-like"/>
    <property type="match status" value="2"/>
</dbReference>
<evidence type="ECO:0000256" key="4">
    <source>
        <dbReference type="ARBA" id="ARBA00022785"/>
    </source>
</evidence>
<gene>
    <name evidence="5" type="ORF">CWM47_29820</name>
</gene>
<name>A0A2K8Z719_9BACT</name>
<keyword evidence="1" id="KW-0963">Cytoplasm</keyword>
<dbReference type="RefSeq" id="WP_100992225.1">
    <property type="nucleotide sequence ID" value="NZ_CP025096.1"/>
</dbReference>
<keyword evidence="2 5" id="KW-0808">Transferase</keyword>
<dbReference type="EMBL" id="CP025096">
    <property type="protein sequence ID" value="AUD05672.1"/>
    <property type="molecule type" value="Genomic_DNA"/>
</dbReference>
<sequence>MTEMNELLLSQFQYELPDDRIARFPLAQRDASKLLVYQHGQISHLQFSDLPGLLPQNSFLVFNNTKVIPARLYFTKTTGAIIELFLLNPYPDKESGELPPITSAMEATGSAIWQGMIGNRKRWKLGETLITTFPTPSGDVTLMASWHDYEQSAVRLSWQPAELTFAQLIQYAGEIPLPPYLKRDVTDSDRDTYQTVYSKAEGAVAAPTAGLHFTPAIFDGLTERHIEFDYLTLHVGAGTFQPIKAQDVRQHLMHTEQVVYTRENLHHLLSHSDAIIAVGTTSMRALESLYWIGTKLLRNEADPFQLDQHYAYQLPTDQQPSIADSLRAVLDYLIMADKDSVVAHTGIYITPGYRIRMCKGIVTNFHQPGSTLILLIATLIGDNWKRIYKEALDKDYRFLSYGDSSLLLP</sequence>
<evidence type="ECO:0000256" key="1">
    <source>
        <dbReference type="ARBA" id="ARBA00022490"/>
    </source>
</evidence>